<proteinExistence type="predicted"/>
<keyword evidence="1" id="KW-0472">Membrane</keyword>
<dbReference type="HOGENOM" id="CLU_068029_1_0_7"/>
<evidence type="ECO:0008006" key="4">
    <source>
        <dbReference type="Google" id="ProtNLM"/>
    </source>
</evidence>
<dbReference type="InterPro" id="IPR010865">
    <property type="entry name" value="DUF1499"/>
</dbReference>
<dbReference type="KEGG" id="hoh:Hoch_5483"/>
<gene>
    <name evidence="2" type="ordered locus">Hoch_5483</name>
</gene>
<organism evidence="2 3">
    <name type="scientific">Haliangium ochraceum (strain DSM 14365 / JCM 11303 / SMP-2)</name>
    <dbReference type="NCBI Taxonomy" id="502025"/>
    <lineage>
        <taxon>Bacteria</taxon>
        <taxon>Pseudomonadati</taxon>
        <taxon>Myxococcota</taxon>
        <taxon>Polyangia</taxon>
        <taxon>Haliangiales</taxon>
        <taxon>Kofleriaceae</taxon>
        <taxon>Haliangium</taxon>
    </lineage>
</organism>
<dbReference type="AlphaFoldDB" id="D0LZI7"/>
<protein>
    <recommendedName>
        <fullName evidence="4">DUF1499 domain-containing protein</fullName>
    </recommendedName>
</protein>
<name>D0LZI7_HALO1</name>
<feature type="transmembrane region" description="Helical" evidence="1">
    <location>
        <begin position="60"/>
        <end position="79"/>
    </location>
</feature>
<dbReference type="Pfam" id="PF07386">
    <property type="entry name" value="DUF1499"/>
    <property type="match status" value="1"/>
</dbReference>
<keyword evidence="1" id="KW-1133">Transmembrane helix</keyword>
<dbReference type="STRING" id="502025.Hoch_5483"/>
<dbReference type="eggNOG" id="COG4446">
    <property type="taxonomic scope" value="Bacteria"/>
</dbReference>
<dbReference type="EMBL" id="CP001804">
    <property type="protein sequence ID" value="ACY17966.1"/>
    <property type="molecule type" value="Genomic_DNA"/>
</dbReference>
<accession>D0LZI7</accession>
<dbReference type="OrthoDB" id="9793534at2"/>
<evidence type="ECO:0000313" key="3">
    <source>
        <dbReference type="Proteomes" id="UP000001880"/>
    </source>
</evidence>
<evidence type="ECO:0000313" key="2">
    <source>
        <dbReference type="EMBL" id="ACY17966.1"/>
    </source>
</evidence>
<keyword evidence="1" id="KW-0812">Transmembrane</keyword>
<keyword evidence="3" id="KW-1185">Reference proteome</keyword>
<sequence>MPFLLLCLSLVCLLLGPAAAYFELVPALWGFYGFLVGGLLGALASLGALINLLRKRGRRSLAVLVLGLLPVATVLAPALQAGEHPPINDISSDLEDPPALASGAPYPPEFVPIVRDSYPEVSTLRVAAAPAAVFDAARALAAEREGWSVAPAAGADEAAADSGARSRSLQGVATTALFRFRDDFSIRVRGTEGGSAVDMRSRSRDGKGDLGANAARIRAFLRDLEAALARP</sequence>
<reference evidence="2 3" key="1">
    <citation type="journal article" date="2010" name="Stand. Genomic Sci.">
        <title>Complete genome sequence of Haliangium ochraceum type strain (SMP-2).</title>
        <authorList>
            <consortium name="US DOE Joint Genome Institute (JGI-PGF)"/>
            <person name="Ivanova N."/>
            <person name="Daum C."/>
            <person name="Lang E."/>
            <person name="Abt B."/>
            <person name="Kopitz M."/>
            <person name="Saunders E."/>
            <person name="Lapidus A."/>
            <person name="Lucas S."/>
            <person name="Glavina Del Rio T."/>
            <person name="Nolan M."/>
            <person name="Tice H."/>
            <person name="Copeland A."/>
            <person name="Cheng J.F."/>
            <person name="Chen F."/>
            <person name="Bruce D."/>
            <person name="Goodwin L."/>
            <person name="Pitluck S."/>
            <person name="Mavromatis K."/>
            <person name="Pati A."/>
            <person name="Mikhailova N."/>
            <person name="Chen A."/>
            <person name="Palaniappan K."/>
            <person name="Land M."/>
            <person name="Hauser L."/>
            <person name="Chang Y.J."/>
            <person name="Jeffries C.D."/>
            <person name="Detter J.C."/>
            <person name="Brettin T."/>
            <person name="Rohde M."/>
            <person name="Goker M."/>
            <person name="Bristow J."/>
            <person name="Markowitz V."/>
            <person name="Eisen J.A."/>
            <person name="Hugenholtz P."/>
            <person name="Kyrpides N.C."/>
            <person name="Klenk H.P."/>
        </authorList>
    </citation>
    <scope>NUCLEOTIDE SEQUENCE [LARGE SCALE GENOMIC DNA]</scope>
    <source>
        <strain evidence="3">DSM 14365 / CIP 107738 / JCM 11303 / AJ 13395 / SMP-2</strain>
    </source>
</reference>
<dbReference type="Proteomes" id="UP000001880">
    <property type="component" value="Chromosome"/>
</dbReference>
<evidence type="ECO:0000256" key="1">
    <source>
        <dbReference type="SAM" id="Phobius"/>
    </source>
</evidence>
<dbReference type="RefSeq" id="WP_012830558.1">
    <property type="nucleotide sequence ID" value="NC_013440.1"/>
</dbReference>
<feature type="transmembrane region" description="Helical" evidence="1">
    <location>
        <begin position="30"/>
        <end position="53"/>
    </location>
</feature>